<dbReference type="Proteomes" id="UP000182235">
    <property type="component" value="Unassembled WGS sequence"/>
</dbReference>
<feature type="compositionally biased region" description="Low complexity" evidence="1">
    <location>
        <begin position="61"/>
        <end position="82"/>
    </location>
</feature>
<dbReference type="EMBL" id="LGRN01000094">
    <property type="protein sequence ID" value="OJD16744.1"/>
    <property type="molecule type" value="Genomic_DNA"/>
</dbReference>
<dbReference type="AlphaFoldDB" id="A0A1J9PJS2"/>
<accession>A0A1J9PJS2</accession>
<organism evidence="2 3">
    <name type="scientific">Emergomyces pasteurianus Ep9510</name>
    <dbReference type="NCBI Taxonomy" id="1447872"/>
    <lineage>
        <taxon>Eukaryota</taxon>
        <taxon>Fungi</taxon>
        <taxon>Dikarya</taxon>
        <taxon>Ascomycota</taxon>
        <taxon>Pezizomycotina</taxon>
        <taxon>Eurotiomycetes</taxon>
        <taxon>Eurotiomycetidae</taxon>
        <taxon>Onygenales</taxon>
        <taxon>Ajellomycetaceae</taxon>
        <taxon>Emergomyces</taxon>
    </lineage>
</organism>
<gene>
    <name evidence="2" type="ORF">AJ78_03123</name>
</gene>
<name>A0A1J9PJS2_9EURO</name>
<feature type="compositionally biased region" description="Low complexity" evidence="1">
    <location>
        <begin position="91"/>
        <end position="101"/>
    </location>
</feature>
<sequence>MGHPILDTFPPGPTAVYPPFPSQSQYPYSQFLHTDPACSTFFSSAMNINGSIHAQPSNSFATSSSPAATATTTTPTTTSTTTNVNKPTWIPASPASSSTAPLTMNPSRKRSRDDYNADSSSTFFSVEDDQRDSGFGSTTTSSPAIEEADPTYDGNAMIVLNDRDSLRTTNYTNESSCSNLPSRKSQRLDTSASRSPAWDDNTMATIQAKLQSATQTYDNYRNHLPKRQPSSSSFTPLTPQEPQLDSITLLLGISWQRVSRSEDAHVAAALRGWERYIQNHYAAWIAQAEILLKHRGLGAFLVAGRIPGSGSGSTSPSTTGAIMSSTNTDIDTNGNGNGNNWGAATRFYLFSEDLTEARLVGNDWDSCLRNLREVPIRYADGSVVLRASAPTTSTTGTVAERWEGVVEDKGVLIGCVSDTNDDGGSGGGYQDIDGDAMGTGMGMDID</sequence>
<keyword evidence="3" id="KW-1185">Reference proteome</keyword>
<reference evidence="2 3" key="1">
    <citation type="submission" date="2015-07" db="EMBL/GenBank/DDBJ databases">
        <title>Emmonsia species relationships and genome sequence.</title>
        <authorList>
            <consortium name="The Broad Institute Genomics Platform"/>
            <person name="Cuomo C.A."/>
            <person name="Munoz J.F."/>
            <person name="Imamovic A."/>
            <person name="Priest M.E."/>
            <person name="Young S."/>
            <person name="Clay O.K."/>
            <person name="McEwen J.G."/>
        </authorList>
    </citation>
    <scope>NUCLEOTIDE SEQUENCE [LARGE SCALE GENOMIC DNA]</scope>
    <source>
        <strain evidence="2 3">UAMH 9510</strain>
    </source>
</reference>
<dbReference type="OrthoDB" id="5359669at2759"/>
<feature type="compositionally biased region" description="Polar residues" evidence="1">
    <location>
        <begin position="169"/>
        <end position="194"/>
    </location>
</feature>
<comment type="caution">
    <text evidence="2">The sequence shown here is derived from an EMBL/GenBank/DDBJ whole genome shotgun (WGS) entry which is preliminary data.</text>
</comment>
<feature type="region of interest" description="Disordered" evidence="1">
    <location>
        <begin position="169"/>
        <end position="198"/>
    </location>
</feature>
<evidence type="ECO:0000256" key="1">
    <source>
        <dbReference type="SAM" id="MobiDB-lite"/>
    </source>
</evidence>
<feature type="region of interest" description="Disordered" evidence="1">
    <location>
        <begin position="57"/>
        <end position="153"/>
    </location>
</feature>
<proteinExistence type="predicted"/>
<evidence type="ECO:0000313" key="3">
    <source>
        <dbReference type="Proteomes" id="UP000182235"/>
    </source>
</evidence>
<evidence type="ECO:0000313" key="2">
    <source>
        <dbReference type="EMBL" id="OJD16744.1"/>
    </source>
</evidence>
<protein>
    <submittedName>
        <fullName evidence="2">Uncharacterized protein</fullName>
    </submittedName>
</protein>
<dbReference type="STRING" id="1447872.A0A1J9PJS2"/>